<proteinExistence type="predicted"/>
<comment type="caution">
    <text evidence="1">The sequence shown here is derived from an EMBL/GenBank/DDBJ whole genome shotgun (WGS) entry which is preliminary data.</text>
</comment>
<accession>A0A8S9RZC7</accession>
<protein>
    <submittedName>
        <fullName evidence="1">Uncharacterized protein</fullName>
    </submittedName>
</protein>
<reference evidence="1" key="1">
    <citation type="submission" date="2019-12" db="EMBL/GenBank/DDBJ databases">
        <title>Genome sequencing and annotation of Brassica cretica.</title>
        <authorList>
            <person name="Studholme D.J."/>
            <person name="Sarris P."/>
        </authorList>
    </citation>
    <scope>NUCLEOTIDE SEQUENCE</scope>
    <source>
        <strain evidence="1">PFS-109/04</strain>
        <tissue evidence="1">Leaf</tissue>
    </source>
</reference>
<dbReference type="Proteomes" id="UP000712600">
    <property type="component" value="Unassembled WGS sequence"/>
</dbReference>
<gene>
    <name evidence="1" type="ORF">F2Q69_00029637</name>
</gene>
<dbReference type="EMBL" id="QGKX02000088">
    <property type="protein sequence ID" value="KAF3585906.1"/>
    <property type="molecule type" value="Genomic_DNA"/>
</dbReference>
<name>A0A8S9RZC7_BRACR</name>
<organism evidence="1 2">
    <name type="scientific">Brassica cretica</name>
    <name type="common">Mustard</name>
    <dbReference type="NCBI Taxonomy" id="69181"/>
    <lineage>
        <taxon>Eukaryota</taxon>
        <taxon>Viridiplantae</taxon>
        <taxon>Streptophyta</taxon>
        <taxon>Embryophyta</taxon>
        <taxon>Tracheophyta</taxon>
        <taxon>Spermatophyta</taxon>
        <taxon>Magnoliopsida</taxon>
        <taxon>eudicotyledons</taxon>
        <taxon>Gunneridae</taxon>
        <taxon>Pentapetalae</taxon>
        <taxon>rosids</taxon>
        <taxon>malvids</taxon>
        <taxon>Brassicales</taxon>
        <taxon>Brassicaceae</taxon>
        <taxon>Brassiceae</taxon>
        <taxon>Brassica</taxon>
    </lineage>
</organism>
<evidence type="ECO:0000313" key="1">
    <source>
        <dbReference type="EMBL" id="KAF3585906.1"/>
    </source>
</evidence>
<sequence>MDYKSEIKSKFRVRIPFERFKTGPSKSAKKSTRWSNVIDSPSHGGPAAFPWRSGGLAAVRWRRSGGPAAGTIPGGCAWPSRERRQNFEQSVRLRPSFDYGEVGVYGFVLMRGTRWQAVFRWLASLANGGDEIGVTSRCGRENNVEVSIYRQISWPLMCAWSVAG</sequence>
<evidence type="ECO:0000313" key="2">
    <source>
        <dbReference type="Proteomes" id="UP000712600"/>
    </source>
</evidence>
<dbReference type="AlphaFoldDB" id="A0A8S9RZC7"/>